<dbReference type="Proteomes" id="UP000532311">
    <property type="component" value="Unassembled WGS sequence"/>
</dbReference>
<gene>
    <name evidence="2" type="ORF">FGLOB1_7707</name>
</gene>
<dbReference type="Gene3D" id="2.60.120.650">
    <property type="entry name" value="Cupin"/>
    <property type="match status" value="1"/>
</dbReference>
<keyword evidence="2" id="KW-0808">Transferase</keyword>
<proteinExistence type="predicted"/>
<sequence length="156" mass="17822">MLQGMELFMWQAEATEEEWDTWATDHSRNNGKVRFVVLRENQTVIFPPGTIHSVARLNKEKTFCATGHFLQWSDLETWLKVLKKQLEDSETVNEDVGDDSILSLLENAKALIEGRIDSERLEIVGGLERANNLVDQIKEIIDALSESQKPAKRKKA</sequence>
<evidence type="ECO:0000313" key="3">
    <source>
        <dbReference type="Proteomes" id="UP000532311"/>
    </source>
</evidence>
<dbReference type="AlphaFoldDB" id="A0A8H5Y5J5"/>
<protein>
    <submittedName>
        <fullName evidence="2">Lysine-specific demethylase 2B</fullName>
    </submittedName>
</protein>
<keyword evidence="3" id="KW-1185">Reference proteome</keyword>
<accession>A0A8H5Y5J5</accession>
<dbReference type="GO" id="GO:0008168">
    <property type="term" value="F:methyltransferase activity"/>
    <property type="evidence" value="ECO:0007669"/>
    <property type="project" value="UniProtKB-KW"/>
</dbReference>
<comment type="caution">
    <text evidence="2">The sequence shown here is derived from an EMBL/GenBank/DDBJ whole genome shotgun (WGS) entry which is preliminary data.</text>
</comment>
<dbReference type="GO" id="GO:0032259">
    <property type="term" value="P:methylation"/>
    <property type="evidence" value="ECO:0007669"/>
    <property type="project" value="UniProtKB-KW"/>
</dbReference>
<reference evidence="2 3" key="1">
    <citation type="submission" date="2020-05" db="EMBL/GenBank/DDBJ databases">
        <title>Identification and distribution of gene clusters putatively required for synthesis of sphingolipid metabolism inhibitors in phylogenetically diverse species of the filamentous fungus Fusarium.</title>
        <authorList>
            <person name="Kim H.-S."/>
            <person name="Busman M."/>
            <person name="Brown D.W."/>
            <person name="Divon H."/>
            <person name="Uhlig S."/>
            <person name="Proctor R.H."/>
        </authorList>
    </citation>
    <scope>NUCLEOTIDE SEQUENCE [LARGE SCALE GENOMIC DNA]</scope>
    <source>
        <strain evidence="2 3">NRRL 26131</strain>
    </source>
</reference>
<evidence type="ECO:0000313" key="2">
    <source>
        <dbReference type="EMBL" id="KAF5705934.1"/>
    </source>
</evidence>
<keyword evidence="2" id="KW-0489">Methyltransferase</keyword>
<evidence type="ECO:0000259" key="1">
    <source>
        <dbReference type="PROSITE" id="PS51184"/>
    </source>
</evidence>
<dbReference type="SUPFAM" id="SSF51197">
    <property type="entry name" value="Clavaminate synthase-like"/>
    <property type="match status" value="1"/>
</dbReference>
<name>A0A8H5Y5J5_9HYPO</name>
<dbReference type="PROSITE" id="PS51184">
    <property type="entry name" value="JMJC"/>
    <property type="match status" value="1"/>
</dbReference>
<organism evidence="2 3">
    <name type="scientific">Fusarium globosum</name>
    <dbReference type="NCBI Taxonomy" id="78864"/>
    <lineage>
        <taxon>Eukaryota</taxon>
        <taxon>Fungi</taxon>
        <taxon>Dikarya</taxon>
        <taxon>Ascomycota</taxon>
        <taxon>Pezizomycotina</taxon>
        <taxon>Sordariomycetes</taxon>
        <taxon>Hypocreomycetidae</taxon>
        <taxon>Hypocreales</taxon>
        <taxon>Nectriaceae</taxon>
        <taxon>Fusarium</taxon>
        <taxon>Fusarium fujikuroi species complex</taxon>
    </lineage>
</organism>
<dbReference type="EMBL" id="JAAQPF010000337">
    <property type="protein sequence ID" value="KAF5705934.1"/>
    <property type="molecule type" value="Genomic_DNA"/>
</dbReference>
<feature type="domain" description="JmjC" evidence="1">
    <location>
        <begin position="1"/>
        <end position="86"/>
    </location>
</feature>
<dbReference type="InterPro" id="IPR003347">
    <property type="entry name" value="JmjC_dom"/>
</dbReference>